<sequence length="372" mass="43410">MNILILGGSGILSTDFTKMCLDKGNVVYTLNRGNRTHFIDPRVKLIKADLRNEPENVLREKIFKEIPSYDVIVDFLSFIPDHLKRTLSILNGQFIQFIFISSSTAYRKKCEDEILTEQSEIGNEKWDYAYNKYLCEEFLKKCSINYTIIRPYVTYGKNRIPFPIIPGDQYTLLARIMANKPVIMFEQGDAICTLTHTEDFAKTLYELLLNEKAYKEAFHITSTSEQTWLEVYTILCELLNRKPKICSLDRAETEKYMPEFYEILVGDKGTNMRFDNTKVSNAIGHSVYNTVSLRDGLKQSVDFFMNNSYMQKIDYKFDGECDYIAAKISKQKCCILESPVRRNKDVLYYHIMRFPLTNYLVRAKRAKKMDSK</sequence>
<dbReference type="Proteomes" id="UP000446657">
    <property type="component" value="Unassembled WGS sequence"/>
</dbReference>
<proteinExistence type="predicted"/>
<dbReference type="SUPFAM" id="SSF51735">
    <property type="entry name" value="NAD(P)-binding Rossmann-fold domains"/>
    <property type="match status" value="1"/>
</dbReference>
<dbReference type="RefSeq" id="WP_155176365.1">
    <property type="nucleotide sequence ID" value="NZ_WNAK01000012.1"/>
</dbReference>
<evidence type="ECO:0000313" key="3">
    <source>
        <dbReference type="Proteomes" id="UP000446657"/>
    </source>
</evidence>
<dbReference type="InterPro" id="IPR050177">
    <property type="entry name" value="Lipid_A_modif_metabolic_enz"/>
</dbReference>
<organism evidence="2 3">
    <name type="scientific">Roseburia faecis</name>
    <dbReference type="NCBI Taxonomy" id="301302"/>
    <lineage>
        <taxon>Bacteria</taxon>
        <taxon>Bacillati</taxon>
        <taxon>Bacillota</taxon>
        <taxon>Clostridia</taxon>
        <taxon>Lachnospirales</taxon>
        <taxon>Lachnospiraceae</taxon>
        <taxon>Roseburia</taxon>
    </lineage>
</organism>
<dbReference type="InterPro" id="IPR036291">
    <property type="entry name" value="NAD(P)-bd_dom_sf"/>
</dbReference>
<dbReference type="InterPro" id="IPR001509">
    <property type="entry name" value="Epimerase_deHydtase"/>
</dbReference>
<dbReference type="PANTHER" id="PTHR43245">
    <property type="entry name" value="BIFUNCTIONAL POLYMYXIN RESISTANCE PROTEIN ARNA"/>
    <property type="match status" value="1"/>
</dbReference>
<dbReference type="AlphaFoldDB" id="A0A844KLM4"/>
<reference evidence="2 3" key="1">
    <citation type="journal article" date="2019" name="Nat. Med.">
        <title>A library of human gut bacterial isolates paired with longitudinal multiomics data enables mechanistic microbiome research.</title>
        <authorList>
            <person name="Poyet M."/>
            <person name="Groussin M."/>
            <person name="Gibbons S.M."/>
            <person name="Avila-Pacheco J."/>
            <person name="Jiang X."/>
            <person name="Kearney S.M."/>
            <person name="Perrotta A.R."/>
            <person name="Berdy B."/>
            <person name="Zhao S."/>
            <person name="Lieberman T.D."/>
            <person name="Swanson P.K."/>
            <person name="Smith M."/>
            <person name="Roesemann S."/>
            <person name="Alexander J.E."/>
            <person name="Rich S.A."/>
            <person name="Livny J."/>
            <person name="Vlamakis H."/>
            <person name="Clish C."/>
            <person name="Bullock K."/>
            <person name="Deik A."/>
            <person name="Scott J."/>
            <person name="Pierce K.A."/>
            <person name="Xavier R.J."/>
            <person name="Alm E.J."/>
        </authorList>
    </citation>
    <scope>NUCLEOTIDE SEQUENCE [LARGE SCALE GENOMIC DNA]</scope>
    <source>
        <strain evidence="2 3">BIOML-A1</strain>
    </source>
</reference>
<evidence type="ECO:0000313" key="2">
    <source>
        <dbReference type="EMBL" id="MTR81568.1"/>
    </source>
</evidence>
<accession>A0A844KLM4</accession>
<dbReference type="Pfam" id="PF01370">
    <property type="entry name" value="Epimerase"/>
    <property type="match status" value="1"/>
</dbReference>
<gene>
    <name evidence="2" type="ORF">GMD30_07555</name>
</gene>
<protein>
    <submittedName>
        <fullName evidence="2">NAD-dependent epimerase/dehydratase family protein</fullName>
    </submittedName>
</protein>
<evidence type="ECO:0000259" key="1">
    <source>
        <dbReference type="Pfam" id="PF01370"/>
    </source>
</evidence>
<dbReference type="PANTHER" id="PTHR43245:SF13">
    <property type="entry name" value="UDP-D-APIOSE_UDP-D-XYLOSE SYNTHASE 2"/>
    <property type="match status" value="1"/>
</dbReference>
<dbReference type="EMBL" id="WNAL01000012">
    <property type="protein sequence ID" value="MTR81568.1"/>
    <property type="molecule type" value="Genomic_DNA"/>
</dbReference>
<comment type="caution">
    <text evidence="2">The sequence shown here is derived from an EMBL/GenBank/DDBJ whole genome shotgun (WGS) entry which is preliminary data.</text>
</comment>
<feature type="domain" description="NAD-dependent epimerase/dehydratase" evidence="1">
    <location>
        <begin position="3"/>
        <end position="212"/>
    </location>
</feature>
<name>A0A844KLM4_9FIRM</name>
<dbReference type="Gene3D" id="3.40.50.720">
    <property type="entry name" value="NAD(P)-binding Rossmann-like Domain"/>
    <property type="match status" value="1"/>
</dbReference>